<dbReference type="GO" id="GO:0039666">
    <property type="term" value="P:virion attachment to host cell pilus"/>
    <property type="evidence" value="ECO:0007669"/>
    <property type="project" value="UniProtKB-KW"/>
</dbReference>
<evidence type="ECO:0000256" key="4">
    <source>
        <dbReference type="ARBA" id="ARBA00022844"/>
    </source>
</evidence>
<dbReference type="Pfam" id="PF03863">
    <property type="entry name" value="Phage_mat-A"/>
    <property type="match status" value="1"/>
</dbReference>
<evidence type="ECO:0000256" key="7">
    <source>
        <dbReference type="ARBA" id="ARBA00035110"/>
    </source>
</evidence>
<evidence type="ECO:0000313" key="9">
    <source>
        <dbReference type="Proteomes" id="UP000677903"/>
    </source>
</evidence>
<dbReference type="EMBL" id="BK013738">
    <property type="protein sequence ID" value="DAD51160.1"/>
    <property type="molecule type" value="Genomic_RNA"/>
</dbReference>
<keyword evidence="6" id="KW-1160">Virus entry into host cell</keyword>
<sequence>MYVNAPRLSTPGTLVSTDILQANIIQPSVDVNVGFPSADLAAQSIQRNTPIGPVTYAQSYRADMSSGRNGPGEFMNTDYRCSYKRRSIENNAVVLCENTARPGRFDVEVAPIGLGYIGGSETGWDEYLSEEINPWAGRASVEGIYNSTVIANLQRRGVVECKQKMLESKMDLAESLVDIDKTVLLIVKRVTQVLTAWRSIRKGRFAEGAKHLGITKPRSWSSQSAADIWLELQYGWLPLLSDIHSAFDVVTDALGDPLAHHTYCKRRVSESLLLSQVYGDAGYWESQETTRYAEARVETKFRFRIENSVLAYLSGFKLTNPLYIFWVAMPFSFVVDWILPIGDWLDSLTATLGLQFKDGYQTTKTYGSIVAKAGRKPRHNLYWKVSAQLMQGSTRLEACHLQRSVYTSWPMSLTYFKFPFSSPTRIANAIALTKSVSRLR</sequence>
<protein>
    <submittedName>
        <fullName evidence="8">Maturation protein</fullName>
    </submittedName>
</protein>
<proteinExistence type="inferred from homology"/>
<dbReference type="InterPro" id="IPR005563">
    <property type="entry name" value="A_protein"/>
</dbReference>
<evidence type="ECO:0000256" key="6">
    <source>
        <dbReference type="ARBA" id="ARBA00023296"/>
    </source>
</evidence>
<evidence type="ECO:0000256" key="3">
    <source>
        <dbReference type="ARBA" id="ARBA00022804"/>
    </source>
</evidence>
<organism evidence="8 9">
    <name type="scientific">ssRNA phage SRR7976323_1</name>
    <dbReference type="NCBI Taxonomy" id="2786688"/>
    <lineage>
        <taxon>Viruses</taxon>
        <taxon>Riboviria</taxon>
        <taxon>Orthornavirae</taxon>
        <taxon>Lenarviricota</taxon>
        <taxon>Leviviricetes</taxon>
        <taxon>Norzivirales</taxon>
        <taxon>Fiersviridae</taxon>
        <taxon>Yuhrihovirus</taxon>
        <taxon>Yuhrihovirus borborovicinum</taxon>
    </lineage>
</organism>
<dbReference type="Proteomes" id="UP000677903">
    <property type="component" value="Segment"/>
</dbReference>
<keyword evidence="3" id="KW-1161">Viral attachment to host cell</keyword>
<keyword evidence="4" id="KW-0946">Virion</keyword>
<gene>
    <name evidence="8" type="primary">SRR7976323_1_1</name>
</gene>
<reference evidence="8" key="1">
    <citation type="submission" date="2020-09" db="EMBL/GenBank/DDBJ databases">
        <title>Leviviricetes taxonomy.</title>
        <authorList>
            <person name="Stockdale S.R."/>
            <person name="Callanan J."/>
            <person name="Adriaenssens E.M."/>
            <person name="Kuhn J.H."/>
            <person name="Rumnieks J."/>
            <person name="Shkoporov A."/>
            <person name="Draper L.A."/>
            <person name="Ross P."/>
            <person name="Hill C."/>
        </authorList>
    </citation>
    <scope>NUCLEOTIDE SEQUENCE</scope>
</reference>
<evidence type="ECO:0000313" key="8">
    <source>
        <dbReference type="EMBL" id="DAD51160.1"/>
    </source>
</evidence>
<accession>A0A8S5L0M2</accession>
<keyword evidence="5" id="KW-1175">Viral attachment to host cell pilus</keyword>
<dbReference type="KEGG" id="vg:80399225"/>
<keyword evidence="2" id="KW-0945">Host-virus interaction</keyword>
<comment type="subcellular location">
    <subcellularLocation>
        <location evidence="1">Virion</location>
    </subcellularLocation>
</comment>
<name>A0A8S5L0M2_9VIRU</name>
<evidence type="ECO:0000256" key="2">
    <source>
        <dbReference type="ARBA" id="ARBA00022581"/>
    </source>
</evidence>
<comment type="similarity">
    <text evidence="7">Belongs to the Leviviricetes maturation protein family.</text>
</comment>
<evidence type="ECO:0000256" key="5">
    <source>
        <dbReference type="ARBA" id="ARBA00023104"/>
    </source>
</evidence>
<evidence type="ECO:0000256" key="1">
    <source>
        <dbReference type="ARBA" id="ARBA00004328"/>
    </source>
</evidence>
<keyword evidence="9" id="KW-1185">Reference proteome</keyword>
<dbReference type="GO" id="GO:0044423">
    <property type="term" value="C:virion component"/>
    <property type="evidence" value="ECO:0007669"/>
    <property type="project" value="UniProtKB-KW"/>
</dbReference>
<dbReference type="RefSeq" id="YP_010770034.1">
    <property type="nucleotide sequence ID" value="NC_074142.1"/>
</dbReference>
<dbReference type="GeneID" id="80399225"/>